<dbReference type="SUPFAM" id="SSF53649">
    <property type="entry name" value="Alkaline phosphatase-like"/>
    <property type="match status" value="1"/>
</dbReference>
<feature type="chain" id="PRO_5039939853" description="DUF229 domain containing protein" evidence="1">
    <location>
        <begin position="22"/>
        <end position="631"/>
    </location>
</feature>
<keyword evidence="1" id="KW-0732">Signal</keyword>
<dbReference type="InterPro" id="IPR017850">
    <property type="entry name" value="Alkaline_phosphatase_core_sf"/>
</dbReference>
<dbReference type="AlphaFoldDB" id="A0A9J6BDM6"/>
<protein>
    <recommendedName>
        <fullName evidence="4">DUF229 domain containing protein</fullName>
    </recommendedName>
</protein>
<sequence>MNLKILLSFAFFFFLITLCCCENDLEIEKLSDDLPKIDPEVYLINGENCKIPDLDPFSDDAMKVYKPVPAKRCSEKEPMVSTEYSEDGKRLIINDTNAQFFLESWMTDYDCCLERITRPESGKNADNHYILSDCINFSSGYLLTDDDEFILIKCRGFSNTTNFRVKNNIYKDVFGSINTKVNTTEKLQNSKVKNKTNVLLIGIDSISRLNLIRAMPETYEYVKRDGWIEMKAFNKVGDNTFPNFMALLAGLNHSLSYRKCNPKKVGGIDDCGMLWNLFNEANYATAFAEDCASLATFNFFTTGFSLQPTDHYMRPMELVGEKHLTLKRESFWNTQCLGYRHYADYVYDYANEFVRKYKNDSFFGFFWTNSFSHDDVSMPKRYDSTMKNHLENIEKSGVLNNTIIIFLSDHGMRFGPIRKFFTGWLEERLPFLHIYIPQQFKAQHPELVKNLEINADRLISPYDMFVTFKHILMLSGEYNETMTLTADGCPTCQSLFYEVPSNRTCKDACIPRVWCTCTSFSEINKNSDLIKKAANFAVTQLNEDLSIYPQCAKLELKNVLSARRSTTTNSILDFLVSFDVMPSEGEMEATVRYSSDSKEMKLIGEISRINKYGNQSSCILDAHLRKYCYCM</sequence>
<evidence type="ECO:0000256" key="1">
    <source>
        <dbReference type="SAM" id="SignalP"/>
    </source>
</evidence>
<feature type="signal peptide" evidence="1">
    <location>
        <begin position="1"/>
        <end position="21"/>
    </location>
</feature>
<evidence type="ECO:0000313" key="3">
    <source>
        <dbReference type="Proteomes" id="UP001107558"/>
    </source>
</evidence>
<dbReference type="PANTHER" id="PTHR10974:SF9">
    <property type="entry name" value="DUF229 DOMAIN CONTAINING PROTEIN-RELATED"/>
    <property type="match status" value="1"/>
</dbReference>
<comment type="caution">
    <text evidence="2">The sequence shown here is derived from an EMBL/GenBank/DDBJ whole genome shotgun (WGS) entry which is preliminary data.</text>
</comment>
<accession>A0A9J6BDM6</accession>
<name>A0A9J6BDM6_POLVA</name>
<dbReference type="GO" id="GO:0005615">
    <property type="term" value="C:extracellular space"/>
    <property type="evidence" value="ECO:0007669"/>
    <property type="project" value="TreeGrafter"/>
</dbReference>
<dbReference type="OrthoDB" id="413313at2759"/>
<dbReference type="Proteomes" id="UP001107558">
    <property type="component" value="Chromosome 4"/>
</dbReference>
<dbReference type="PANTHER" id="PTHR10974">
    <property type="entry name" value="FI08016P-RELATED"/>
    <property type="match status" value="1"/>
</dbReference>
<dbReference type="CDD" id="cd16021">
    <property type="entry name" value="ALP_like"/>
    <property type="match status" value="1"/>
</dbReference>
<evidence type="ECO:0000313" key="2">
    <source>
        <dbReference type="EMBL" id="KAG5667627.1"/>
    </source>
</evidence>
<dbReference type="EMBL" id="JADBJN010000004">
    <property type="protein sequence ID" value="KAG5667627.1"/>
    <property type="molecule type" value="Genomic_DNA"/>
</dbReference>
<dbReference type="Pfam" id="PF02995">
    <property type="entry name" value="DUF229"/>
    <property type="match status" value="1"/>
</dbReference>
<proteinExistence type="predicted"/>
<dbReference type="FunFam" id="3.40.720.10:FF:000017">
    <property type="entry name" value="Predicted protein"/>
    <property type="match status" value="1"/>
</dbReference>
<dbReference type="Gene3D" id="3.40.720.10">
    <property type="entry name" value="Alkaline Phosphatase, subunit A"/>
    <property type="match status" value="1"/>
</dbReference>
<evidence type="ECO:0008006" key="4">
    <source>
        <dbReference type="Google" id="ProtNLM"/>
    </source>
</evidence>
<organism evidence="2 3">
    <name type="scientific">Polypedilum vanderplanki</name>
    <name type="common">Sleeping chironomid midge</name>
    <dbReference type="NCBI Taxonomy" id="319348"/>
    <lineage>
        <taxon>Eukaryota</taxon>
        <taxon>Metazoa</taxon>
        <taxon>Ecdysozoa</taxon>
        <taxon>Arthropoda</taxon>
        <taxon>Hexapoda</taxon>
        <taxon>Insecta</taxon>
        <taxon>Pterygota</taxon>
        <taxon>Neoptera</taxon>
        <taxon>Endopterygota</taxon>
        <taxon>Diptera</taxon>
        <taxon>Nematocera</taxon>
        <taxon>Chironomoidea</taxon>
        <taxon>Chironomidae</taxon>
        <taxon>Chironominae</taxon>
        <taxon>Polypedilum</taxon>
        <taxon>Polypedilum</taxon>
    </lineage>
</organism>
<reference evidence="2" key="1">
    <citation type="submission" date="2021-03" db="EMBL/GenBank/DDBJ databases">
        <title>Chromosome level genome of the anhydrobiotic midge Polypedilum vanderplanki.</title>
        <authorList>
            <person name="Yoshida Y."/>
            <person name="Kikawada T."/>
            <person name="Gusev O."/>
        </authorList>
    </citation>
    <scope>NUCLEOTIDE SEQUENCE</scope>
    <source>
        <strain evidence="2">NIAS01</strain>
        <tissue evidence="2">Whole body or cell culture</tissue>
    </source>
</reference>
<dbReference type="InterPro" id="IPR004245">
    <property type="entry name" value="DUF229"/>
</dbReference>
<keyword evidence="3" id="KW-1185">Reference proteome</keyword>
<gene>
    <name evidence="2" type="ORF">PVAND_015601</name>
</gene>